<dbReference type="AlphaFoldDB" id="A0A8S0WB01"/>
<dbReference type="PROSITE" id="PS51257">
    <property type="entry name" value="PROKAR_LIPOPROTEIN"/>
    <property type="match status" value="1"/>
</dbReference>
<reference evidence="1 2" key="1">
    <citation type="submission" date="2020-01" db="EMBL/GenBank/DDBJ databases">
        <authorList>
            <person name="Gupta K D."/>
        </authorList>
    </citation>
    <scope>NUCLEOTIDE SEQUENCE [LARGE SCALE GENOMIC DNA]</scope>
</reference>
<dbReference type="Proteomes" id="UP000467700">
    <property type="component" value="Unassembled WGS sequence"/>
</dbReference>
<dbReference type="InterPro" id="IPR032675">
    <property type="entry name" value="LRR_dom_sf"/>
</dbReference>
<gene>
    <name evidence="1" type="ORF">AAE3_LOCUS11503</name>
</gene>
<accession>A0A8S0WB01</accession>
<evidence type="ECO:0000313" key="2">
    <source>
        <dbReference type="Proteomes" id="UP000467700"/>
    </source>
</evidence>
<dbReference type="SUPFAM" id="SSF52058">
    <property type="entry name" value="L domain-like"/>
    <property type="match status" value="1"/>
</dbReference>
<dbReference type="EMBL" id="CACVBS010000076">
    <property type="protein sequence ID" value="CAA7269218.1"/>
    <property type="molecule type" value="Genomic_DNA"/>
</dbReference>
<sequence length="616" mass="69036">MRTRQELEIDSCSIVSIIVACATSPWTKGQTSTFPTTCIFPSLSCAHSWTQHFGLCGRNLTQSGMATTTSGDTQQSVDEEIAKLEAALQECRERRNRLAPVSRLPNEVLSAIFLFVSSGALKVLRNGKYSMKWVAFSQVARHWRMVALDSPTVWQVIRLDYSSACVHELLRRSGDASLTVLANAFAQWQTLDSPKVKLLSTVLTHIHRIQRMQLVDIKFNILRALFKDLPVAERLDDLFIRTPLSSNSDFALHAGMLANNQRLRNMTLNGCWLDRWDAEVLSGLTSLTLWNVHGSFLSTDQALDMLQRMSALEYLEMYHALPTLPEQPLSRVVSLPRLKRLSITARIPKITNLLDRLALPTTTVISLESDQALPGNSFISTLRLSLTKLFGTPSTTNEERKPFTHLIVSCKGNRRLILKLSDSYVDDALEREQPSNIFPVFQLDLDFGTAAKVEEAVFNLRDVFPLQGVKNLECSALTLQTSTWVRAFGRMPNVRWIHASGETGPGIAHALVPRINPKATSQTSPEPHEVMVPFPGLRSVTFFGVSFAGDLTVKLLIDYLQRRKRRGSTLEKLHLTCCYYLEEKGVKKLEKHVTVAWDGFSGNSSDLLMTEDGSDF</sequence>
<dbReference type="OrthoDB" id="3172239at2759"/>
<keyword evidence="2" id="KW-1185">Reference proteome</keyword>
<comment type="caution">
    <text evidence="1">The sequence shown here is derived from an EMBL/GenBank/DDBJ whole genome shotgun (WGS) entry which is preliminary data.</text>
</comment>
<name>A0A8S0WB01_CYCAE</name>
<proteinExistence type="predicted"/>
<dbReference type="Gene3D" id="3.80.10.10">
    <property type="entry name" value="Ribonuclease Inhibitor"/>
    <property type="match status" value="1"/>
</dbReference>
<protein>
    <recommendedName>
        <fullName evidence="3">F-box domain-containing protein</fullName>
    </recommendedName>
</protein>
<evidence type="ECO:0008006" key="3">
    <source>
        <dbReference type="Google" id="ProtNLM"/>
    </source>
</evidence>
<evidence type="ECO:0000313" key="1">
    <source>
        <dbReference type="EMBL" id="CAA7269218.1"/>
    </source>
</evidence>
<organism evidence="1 2">
    <name type="scientific">Cyclocybe aegerita</name>
    <name type="common">Black poplar mushroom</name>
    <name type="synonym">Agrocybe aegerita</name>
    <dbReference type="NCBI Taxonomy" id="1973307"/>
    <lineage>
        <taxon>Eukaryota</taxon>
        <taxon>Fungi</taxon>
        <taxon>Dikarya</taxon>
        <taxon>Basidiomycota</taxon>
        <taxon>Agaricomycotina</taxon>
        <taxon>Agaricomycetes</taxon>
        <taxon>Agaricomycetidae</taxon>
        <taxon>Agaricales</taxon>
        <taxon>Agaricineae</taxon>
        <taxon>Bolbitiaceae</taxon>
        <taxon>Cyclocybe</taxon>
    </lineage>
</organism>